<comment type="caution">
    <text evidence="1">The sequence shown here is derived from an EMBL/GenBank/DDBJ whole genome shotgun (WGS) entry which is preliminary data.</text>
</comment>
<proteinExistence type="predicted"/>
<evidence type="ECO:0000313" key="1">
    <source>
        <dbReference type="EMBL" id="KAK9087174.1"/>
    </source>
</evidence>
<dbReference type="EMBL" id="JBBNAF010000013">
    <property type="protein sequence ID" value="KAK9087174.1"/>
    <property type="molecule type" value="Genomic_DNA"/>
</dbReference>
<sequence length="110" mass="11883">MAAGDDDGLLSLLTMVKEDKSRLRAGWARRRSATIPEPVACHCIDSNSGDSLTIKSTCYNISFYICGCSTSHSRQEGADNTGHFYDSCIADQTCDWRGSTGSGIDSTNYS</sequence>
<organism evidence="1 2">
    <name type="scientific">Stephania yunnanensis</name>
    <dbReference type="NCBI Taxonomy" id="152371"/>
    <lineage>
        <taxon>Eukaryota</taxon>
        <taxon>Viridiplantae</taxon>
        <taxon>Streptophyta</taxon>
        <taxon>Embryophyta</taxon>
        <taxon>Tracheophyta</taxon>
        <taxon>Spermatophyta</taxon>
        <taxon>Magnoliopsida</taxon>
        <taxon>Ranunculales</taxon>
        <taxon>Menispermaceae</taxon>
        <taxon>Menispermoideae</taxon>
        <taxon>Cissampelideae</taxon>
        <taxon>Stephania</taxon>
    </lineage>
</organism>
<evidence type="ECO:0000313" key="2">
    <source>
        <dbReference type="Proteomes" id="UP001420932"/>
    </source>
</evidence>
<dbReference type="Proteomes" id="UP001420932">
    <property type="component" value="Unassembled WGS sequence"/>
</dbReference>
<gene>
    <name evidence="1" type="ORF">Syun_029568</name>
</gene>
<name>A0AAP0EE27_9MAGN</name>
<dbReference type="AlphaFoldDB" id="A0AAP0EE27"/>
<keyword evidence="2" id="KW-1185">Reference proteome</keyword>
<accession>A0AAP0EE27</accession>
<reference evidence="1 2" key="1">
    <citation type="submission" date="2024-01" db="EMBL/GenBank/DDBJ databases">
        <title>Genome assemblies of Stephania.</title>
        <authorList>
            <person name="Yang L."/>
        </authorList>
    </citation>
    <scope>NUCLEOTIDE SEQUENCE [LARGE SCALE GENOMIC DNA]</scope>
    <source>
        <strain evidence="1">YNDBR</strain>
        <tissue evidence="1">Leaf</tissue>
    </source>
</reference>
<protein>
    <submittedName>
        <fullName evidence="1">Uncharacterized protein</fullName>
    </submittedName>
</protein>